<dbReference type="SMART" id="SM01321">
    <property type="entry name" value="Y1_Tnp"/>
    <property type="match status" value="1"/>
</dbReference>
<dbReference type="AlphaFoldDB" id="A0A444JDI8"/>
<dbReference type="Proteomes" id="UP000288892">
    <property type="component" value="Unassembled WGS sequence"/>
</dbReference>
<proteinExistence type="predicted"/>
<gene>
    <name evidence="2" type="ORF">VU01_12013</name>
</gene>
<protein>
    <submittedName>
        <fullName evidence="2">Putative transposase</fullName>
    </submittedName>
</protein>
<dbReference type="Pfam" id="PF01797">
    <property type="entry name" value="Y1_Tnp"/>
    <property type="match status" value="1"/>
</dbReference>
<dbReference type="PANTHER" id="PTHR34322">
    <property type="entry name" value="TRANSPOSASE, Y1_TNP DOMAIN-CONTAINING"/>
    <property type="match status" value="1"/>
</dbReference>
<reference evidence="2 3" key="1">
    <citation type="submission" date="2017-01" db="EMBL/GenBank/DDBJ databases">
        <title>The cable genome- insights into the physiology and evolution of filamentous bacteria capable of sulfide oxidation via long distance electron transfer.</title>
        <authorList>
            <person name="Schreiber L."/>
            <person name="Bjerg J.T."/>
            <person name="Boggild A."/>
            <person name="Van De Vossenberg J."/>
            <person name="Meysman F."/>
            <person name="Nielsen L.P."/>
            <person name="Schramm A."/>
            <person name="Kjeldsen K.U."/>
        </authorList>
    </citation>
    <scope>NUCLEOTIDE SEQUENCE [LARGE SCALE GENOMIC DNA]</scope>
    <source>
        <strain evidence="2">A5</strain>
    </source>
</reference>
<dbReference type="Gene3D" id="3.30.70.1290">
    <property type="entry name" value="Transposase IS200-like"/>
    <property type="match status" value="1"/>
</dbReference>
<dbReference type="GO" id="GO:0006313">
    <property type="term" value="P:DNA transposition"/>
    <property type="evidence" value="ECO:0007669"/>
    <property type="project" value="InterPro"/>
</dbReference>
<dbReference type="GO" id="GO:0003677">
    <property type="term" value="F:DNA binding"/>
    <property type="evidence" value="ECO:0007669"/>
    <property type="project" value="InterPro"/>
</dbReference>
<evidence type="ECO:0000313" key="3">
    <source>
        <dbReference type="Proteomes" id="UP000288892"/>
    </source>
</evidence>
<keyword evidence="3" id="KW-1185">Reference proteome</keyword>
<dbReference type="InterPro" id="IPR002686">
    <property type="entry name" value="Transposase_17"/>
</dbReference>
<dbReference type="SUPFAM" id="SSF143422">
    <property type="entry name" value="Transposase IS200-like"/>
    <property type="match status" value="1"/>
</dbReference>
<dbReference type="PANTHER" id="PTHR34322:SF2">
    <property type="entry name" value="TRANSPOSASE IS200-LIKE DOMAIN-CONTAINING PROTEIN"/>
    <property type="match status" value="1"/>
</dbReference>
<dbReference type="InterPro" id="IPR036515">
    <property type="entry name" value="Transposase_17_sf"/>
</dbReference>
<evidence type="ECO:0000259" key="1">
    <source>
        <dbReference type="SMART" id="SM01321"/>
    </source>
</evidence>
<organism evidence="2 3">
    <name type="scientific">Candidatus Electrothrix marina</name>
    <dbReference type="NCBI Taxonomy" id="1859130"/>
    <lineage>
        <taxon>Bacteria</taxon>
        <taxon>Pseudomonadati</taxon>
        <taxon>Thermodesulfobacteriota</taxon>
        <taxon>Desulfobulbia</taxon>
        <taxon>Desulfobulbales</taxon>
        <taxon>Desulfobulbaceae</taxon>
        <taxon>Candidatus Electrothrix</taxon>
    </lineage>
</organism>
<sequence length="233" mass="27614">MPRLPRISPIGIPVHVIQRGNNRQACFVSEEDHGAYAGWLKEYSRKYSVEIHAWVMMTNHVHLLCTPRQDGGISQMMQSLGRRYVQYFNSAYRRSGTLWEGRFKSCLVQEERYLLEVYKYIELNPVRAEMVADPRKYTWSSYQVNGLGKRSELWTPHRKYLSLGATPQDRQKQYRELFTHHVDDKLLEDIRTNTHKGMAFGNDRFKDELATLTRRRLKPKKRGRPVGWRKKKN</sequence>
<comment type="caution">
    <text evidence="2">The sequence shown here is derived from an EMBL/GenBank/DDBJ whole genome shotgun (WGS) entry which is preliminary data.</text>
</comment>
<dbReference type="GO" id="GO:0004803">
    <property type="term" value="F:transposase activity"/>
    <property type="evidence" value="ECO:0007669"/>
    <property type="project" value="InterPro"/>
</dbReference>
<evidence type="ECO:0000313" key="2">
    <source>
        <dbReference type="EMBL" id="RWX51141.1"/>
    </source>
</evidence>
<feature type="domain" description="Transposase IS200-like" evidence="1">
    <location>
        <begin position="9"/>
        <end position="124"/>
    </location>
</feature>
<name>A0A444JDI8_9BACT</name>
<dbReference type="EMBL" id="MTKS01000201">
    <property type="protein sequence ID" value="RWX51141.1"/>
    <property type="molecule type" value="Genomic_DNA"/>
</dbReference>
<accession>A0A444JDI8</accession>